<dbReference type="AlphaFoldDB" id="A0A699VRP2"/>
<dbReference type="EMBL" id="BKCJ011480307">
    <property type="protein sequence ID" value="GFD37070.1"/>
    <property type="molecule type" value="Genomic_DNA"/>
</dbReference>
<reference evidence="1" key="1">
    <citation type="journal article" date="2019" name="Sci. Rep.">
        <title>Draft genome of Tanacetum cinerariifolium, the natural source of mosquito coil.</title>
        <authorList>
            <person name="Yamashiro T."/>
            <person name="Shiraishi A."/>
            <person name="Satake H."/>
            <person name="Nakayama K."/>
        </authorList>
    </citation>
    <scope>NUCLEOTIDE SEQUENCE</scope>
</reference>
<accession>A0A699VRP2</accession>
<sequence length="111" mass="12461">FELVELIIVSSYCNPIQMLVAMPFHNLEFCDSNDSSLGIYIMNRLLVNSETVELLTFTPPMGDSPEGMLVLEAPPRRYSKSLLMKCANGITRRPQLSDINGRGCSRLCGYR</sequence>
<organism evidence="1">
    <name type="scientific">Tanacetum cinerariifolium</name>
    <name type="common">Dalmatian daisy</name>
    <name type="synonym">Chrysanthemum cinerariifolium</name>
    <dbReference type="NCBI Taxonomy" id="118510"/>
    <lineage>
        <taxon>Eukaryota</taxon>
        <taxon>Viridiplantae</taxon>
        <taxon>Streptophyta</taxon>
        <taxon>Embryophyta</taxon>
        <taxon>Tracheophyta</taxon>
        <taxon>Spermatophyta</taxon>
        <taxon>Magnoliopsida</taxon>
        <taxon>eudicotyledons</taxon>
        <taxon>Gunneridae</taxon>
        <taxon>Pentapetalae</taxon>
        <taxon>asterids</taxon>
        <taxon>campanulids</taxon>
        <taxon>Asterales</taxon>
        <taxon>Asteraceae</taxon>
        <taxon>Asteroideae</taxon>
        <taxon>Anthemideae</taxon>
        <taxon>Anthemidinae</taxon>
        <taxon>Tanacetum</taxon>
    </lineage>
</organism>
<evidence type="ECO:0000313" key="1">
    <source>
        <dbReference type="EMBL" id="GFD37070.1"/>
    </source>
</evidence>
<comment type="caution">
    <text evidence="1">The sequence shown here is derived from an EMBL/GenBank/DDBJ whole genome shotgun (WGS) entry which is preliminary data.</text>
</comment>
<feature type="non-terminal residue" evidence="1">
    <location>
        <position position="1"/>
    </location>
</feature>
<gene>
    <name evidence="1" type="ORF">Tci_909039</name>
</gene>
<protein>
    <submittedName>
        <fullName evidence="1">Uncharacterized protein</fullName>
    </submittedName>
</protein>
<proteinExistence type="predicted"/>
<name>A0A699VRP2_TANCI</name>